<dbReference type="SUPFAM" id="SSF52096">
    <property type="entry name" value="ClpP/crotonase"/>
    <property type="match status" value="1"/>
</dbReference>
<dbReference type="InterPro" id="IPR029045">
    <property type="entry name" value="ClpP/crotonase-like_dom_sf"/>
</dbReference>
<dbReference type="OrthoDB" id="341912at2"/>
<dbReference type="PANTHER" id="PTHR43149:SF1">
    <property type="entry name" value="DELTA(3,5)-DELTA(2,4)-DIENOYL-COA ISOMERASE, MITOCHONDRIAL"/>
    <property type="match status" value="1"/>
</dbReference>
<dbReference type="Pfam" id="PF00378">
    <property type="entry name" value="ECH_1"/>
    <property type="match status" value="1"/>
</dbReference>
<dbReference type="InterPro" id="IPR018376">
    <property type="entry name" value="Enoyl-CoA_hyd/isom_CS"/>
</dbReference>
<gene>
    <name evidence="3" type="ORF">D9V37_13670</name>
</gene>
<dbReference type="PROSITE" id="PS00166">
    <property type="entry name" value="ENOYL_COA_HYDRATASE"/>
    <property type="match status" value="1"/>
</dbReference>
<organism evidence="3 4">
    <name type="scientific">Nocardioides mangrovicus</name>
    <dbReference type="NCBI Taxonomy" id="2478913"/>
    <lineage>
        <taxon>Bacteria</taxon>
        <taxon>Bacillati</taxon>
        <taxon>Actinomycetota</taxon>
        <taxon>Actinomycetes</taxon>
        <taxon>Propionibacteriales</taxon>
        <taxon>Nocardioidaceae</taxon>
        <taxon>Nocardioides</taxon>
    </lineage>
</organism>
<protein>
    <submittedName>
        <fullName evidence="3">Enoyl-CoA hydratase/isomerase family protein</fullName>
    </submittedName>
</protein>
<name>A0A3L8P005_9ACTN</name>
<evidence type="ECO:0000256" key="1">
    <source>
        <dbReference type="ARBA" id="ARBA00005254"/>
    </source>
</evidence>
<sequence length="261" mass="27166">MLPDADTLARAGLAVTVAGEVLTVTLDRPAKRNAMTPGMWHALADVGAALPAEVRVVVVKGAGEAFSAGLDRAMLTPEGPEGESGFGELLAHTDEEVRAEISRYQDGFVWLADPRIVSIAQVHGYAIGGGFQLALACDLRVVADDVRFAMREPALGMVPDLAGTKPLVSAVGYARALEICATSRFVAATEAQAIGLVNQVVPKDELDTTVAGLVTALLANPHDAVAGTKALLQGAGVRSLTEQREAERTAQVPLLRRLAGG</sequence>
<comment type="similarity">
    <text evidence="1 2">Belongs to the enoyl-CoA hydratase/isomerase family.</text>
</comment>
<keyword evidence="3" id="KW-0413">Isomerase</keyword>
<proteinExistence type="inferred from homology"/>
<dbReference type="EMBL" id="RDBE01000008">
    <property type="protein sequence ID" value="RLV48765.1"/>
    <property type="molecule type" value="Genomic_DNA"/>
</dbReference>
<dbReference type="CDD" id="cd06558">
    <property type="entry name" value="crotonase-like"/>
    <property type="match status" value="1"/>
</dbReference>
<accession>A0A3L8P005</accession>
<dbReference type="GO" id="GO:0016853">
    <property type="term" value="F:isomerase activity"/>
    <property type="evidence" value="ECO:0007669"/>
    <property type="project" value="UniProtKB-KW"/>
</dbReference>
<keyword evidence="4" id="KW-1185">Reference proteome</keyword>
<dbReference type="AlphaFoldDB" id="A0A3L8P005"/>
<dbReference type="RefSeq" id="WP_121806726.1">
    <property type="nucleotide sequence ID" value="NZ_RDBE01000008.1"/>
</dbReference>
<dbReference type="Gene3D" id="3.90.226.10">
    <property type="entry name" value="2-enoyl-CoA Hydratase, Chain A, domain 1"/>
    <property type="match status" value="1"/>
</dbReference>
<evidence type="ECO:0000256" key="2">
    <source>
        <dbReference type="RuleBase" id="RU003707"/>
    </source>
</evidence>
<reference evidence="3 4" key="1">
    <citation type="submission" date="2018-10" db="EMBL/GenBank/DDBJ databases">
        <title>Marmoricola sp. 4Q3S-7 whole genome shotgun sequence.</title>
        <authorList>
            <person name="Li F."/>
        </authorList>
    </citation>
    <scope>NUCLEOTIDE SEQUENCE [LARGE SCALE GENOMIC DNA]</scope>
    <source>
        <strain evidence="3 4">4Q3S-7</strain>
    </source>
</reference>
<dbReference type="InterPro" id="IPR045002">
    <property type="entry name" value="Ech1-like"/>
</dbReference>
<dbReference type="PANTHER" id="PTHR43149">
    <property type="entry name" value="ENOYL-COA HYDRATASE"/>
    <property type="match status" value="1"/>
</dbReference>
<comment type="caution">
    <text evidence="3">The sequence shown here is derived from an EMBL/GenBank/DDBJ whole genome shotgun (WGS) entry which is preliminary data.</text>
</comment>
<dbReference type="InterPro" id="IPR001753">
    <property type="entry name" value="Enoyl-CoA_hydra/iso"/>
</dbReference>
<evidence type="ECO:0000313" key="3">
    <source>
        <dbReference type="EMBL" id="RLV48765.1"/>
    </source>
</evidence>
<evidence type="ECO:0000313" key="4">
    <source>
        <dbReference type="Proteomes" id="UP000281708"/>
    </source>
</evidence>
<dbReference type="Proteomes" id="UP000281708">
    <property type="component" value="Unassembled WGS sequence"/>
</dbReference>